<dbReference type="SUPFAM" id="SSF46626">
    <property type="entry name" value="Cytochrome c"/>
    <property type="match status" value="1"/>
</dbReference>
<proteinExistence type="predicted"/>
<dbReference type="EMBL" id="LAQJ01000159">
    <property type="protein sequence ID" value="KKO19750.1"/>
    <property type="molecule type" value="Genomic_DNA"/>
</dbReference>
<organism evidence="2 3">
    <name type="scientific">Candidatus Brocadia fulgida</name>
    <dbReference type="NCBI Taxonomy" id="380242"/>
    <lineage>
        <taxon>Bacteria</taxon>
        <taxon>Pseudomonadati</taxon>
        <taxon>Planctomycetota</taxon>
        <taxon>Candidatus Brocadiia</taxon>
        <taxon>Candidatus Brocadiales</taxon>
        <taxon>Candidatus Brocadiaceae</taxon>
        <taxon>Candidatus Brocadia</taxon>
    </lineage>
</organism>
<dbReference type="PATRIC" id="fig|380242.3.peg.1900"/>
<evidence type="ECO:0000313" key="3">
    <source>
        <dbReference type="Proteomes" id="UP000034954"/>
    </source>
</evidence>
<keyword evidence="1" id="KW-0472">Membrane</keyword>
<dbReference type="Proteomes" id="UP000034954">
    <property type="component" value="Unassembled WGS sequence"/>
</dbReference>
<accession>A0A0M2UVZ6</accession>
<dbReference type="GO" id="GO:0009055">
    <property type="term" value="F:electron transfer activity"/>
    <property type="evidence" value="ECO:0007669"/>
    <property type="project" value="InterPro"/>
</dbReference>
<protein>
    <recommendedName>
        <fullName evidence="4">Sulfide dehydrogenase</fullName>
    </recommendedName>
</protein>
<reference evidence="2 3" key="1">
    <citation type="journal article" date="2013" name="BMC Microbiol.">
        <title>Identification of the type II cytochrome c maturation pathway in anammox bacteria by comparative genomics.</title>
        <authorList>
            <person name="Ferousi C."/>
            <person name="Speth D.R."/>
            <person name="Reimann J."/>
            <person name="Op den Camp H.J."/>
            <person name="Allen J.W."/>
            <person name="Keltjens J.T."/>
            <person name="Jetten M.S."/>
        </authorList>
    </citation>
    <scope>NUCLEOTIDE SEQUENCE [LARGE SCALE GENOMIC DNA]</scope>
    <source>
        <strain evidence="2">RU1</strain>
    </source>
</reference>
<dbReference type="GO" id="GO:0020037">
    <property type="term" value="F:heme binding"/>
    <property type="evidence" value="ECO:0007669"/>
    <property type="project" value="InterPro"/>
</dbReference>
<dbReference type="Gene3D" id="1.10.760.10">
    <property type="entry name" value="Cytochrome c-like domain"/>
    <property type="match status" value="1"/>
</dbReference>
<feature type="non-terminal residue" evidence="2">
    <location>
        <position position="1"/>
    </location>
</feature>
<keyword evidence="1" id="KW-1133">Transmembrane helix</keyword>
<sequence>KTCNCNKVAEGLIKNLTKERSAMKKILSVLTGLLLIIVLNTPLLAKTNLHGLVLSGQYRKGALLSIPQPDAMKQTLDAVYRVETYPLYTPDLAPGEGKEALQGYCNLCHSVTYITMQPPLPAATWKDEVVKMIDTYGALIPEEETQQIIAYLQAHYTPETRRP</sequence>
<evidence type="ECO:0008006" key="4">
    <source>
        <dbReference type="Google" id="ProtNLM"/>
    </source>
</evidence>
<dbReference type="InterPro" id="IPR036909">
    <property type="entry name" value="Cyt_c-like_dom_sf"/>
</dbReference>
<keyword evidence="1" id="KW-0812">Transmembrane</keyword>
<evidence type="ECO:0000313" key="2">
    <source>
        <dbReference type="EMBL" id="KKO19750.1"/>
    </source>
</evidence>
<comment type="caution">
    <text evidence="2">The sequence shown here is derived from an EMBL/GenBank/DDBJ whole genome shotgun (WGS) entry which is preliminary data.</text>
</comment>
<gene>
    <name evidence="2" type="ORF">BROFUL_01539</name>
</gene>
<dbReference type="AlphaFoldDB" id="A0A0M2UVZ6"/>
<keyword evidence="3" id="KW-1185">Reference proteome</keyword>
<evidence type="ECO:0000256" key="1">
    <source>
        <dbReference type="SAM" id="Phobius"/>
    </source>
</evidence>
<name>A0A0M2UVZ6_9BACT</name>
<feature type="transmembrane region" description="Helical" evidence="1">
    <location>
        <begin position="26"/>
        <end position="45"/>
    </location>
</feature>